<keyword evidence="6 7" id="KW-0472">Membrane</keyword>
<evidence type="ECO:0000313" key="10">
    <source>
        <dbReference type="Proteomes" id="UP001151071"/>
    </source>
</evidence>
<comment type="caution">
    <text evidence="9">The sequence shown here is derived from an EMBL/GenBank/DDBJ whole genome shotgun (WGS) entry which is preliminary data.</text>
</comment>
<comment type="subcellular location">
    <subcellularLocation>
        <location evidence="1 7">Cell membrane</location>
        <topology evidence="1 7">Multi-pass membrane protein</topology>
    </subcellularLocation>
</comment>
<feature type="transmembrane region" description="Helical" evidence="7">
    <location>
        <begin position="181"/>
        <end position="203"/>
    </location>
</feature>
<dbReference type="SUPFAM" id="SSF161098">
    <property type="entry name" value="MetI-like"/>
    <property type="match status" value="1"/>
</dbReference>
<dbReference type="GO" id="GO:0005886">
    <property type="term" value="C:plasma membrane"/>
    <property type="evidence" value="ECO:0007669"/>
    <property type="project" value="UniProtKB-SubCell"/>
</dbReference>
<dbReference type="RefSeq" id="WP_029097762.1">
    <property type="nucleotide sequence ID" value="NZ_JAPYYP010000041.1"/>
</dbReference>
<dbReference type="InterPro" id="IPR000515">
    <property type="entry name" value="MetI-like"/>
</dbReference>
<evidence type="ECO:0000256" key="5">
    <source>
        <dbReference type="ARBA" id="ARBA00022989"/>
    </source>
</evidence>
<dbReference type="Proteomes" id="UP001151071">
    <property type="component" value="Unassembled WGS sequence"/>
</dbReference>
<dbReference type="PROSITE" id="PS50928">
    <property type="entry name" value="ABC_TM1"/>
    <property type="match status" value="1"/>
</dbReference>
<feature type="transmembrane region" description="Helical" evidence="7">
    <location>
        <begin position="71"/>
        <end position="94"/>
    </location>
</feature>
<dbReference type="Pfam" id="PF00528">
    <property type="entry name" value="BPD_transp_1"/>
    <property type="match status" value="1"/>
</dbReference>
<comment type="similarity">
    <text evidence="7">Belongs to the binding-protein-dependent transport system permease family.</text>
</comment>
<dbReference type="Gene3D" id="1.10.3720.10">
    <property type="entry name" value="MetI-like"/>
    <property type="match status" value="1"/>
</dbReference>
<reference evidence="9" key="1">
    <citation type="submission" date="2022-12" db="EMBL/GenBank/DDBJ databases">
        <title>Draft genome sequence of the thermophilic strain Brevibacillus thermoruber HT42, isolated from Los Humeros, Puebla, Mexico, with biotechnological potential.</title>
        <authorList>
            <person name="Lara Sanchez J."/>
            <person name="Solis Palacios R."/>
            <person name="Bustos Baena A.S."/>
            <person name="Ruz Baez A.E."/>
            <person name="Espinosa Luna G."/>
            <person name="Oliart Ros R.M."/>
        </authorList>
    </citation>
    <scope>NUCLEOTIDE SEQUENCE</scope>
    <source>
        <strain evidence="9">HT42</strain>
    </source>
</reference>
<sequence length="274" mass="30770">MNYFRLKKAAGYAVILVSSLVMLLPFATAVFNSLKTYQQYTAVPSTWLPDPAQWSNYAEVWNMADFGTYTLNSLIVAILSVIGAILSNSMIAYAFARLEFPLKNTLFLIVLGTMMIPAVVTMIPQFIIFKELNMLDTLMPLWIIEWLGQPFGIFLLRQAFLSVPTAYEDAAKLDGCNPFQIYWRVFLPMCKPALATLAIFTFMTKWNEILLPVLYLTSKEKYTLPIGILALQGQWTGNEQYLVAAALMSLLPILIVFLLGEKYFVHGAGSSGLK</sequence>
<gene>
    <name evidence="9" type="ORF">O3V59_20595</name>
</gene>
<keyword evidence="5 7" id="KW-1133">Transmembrane helix</keyword>
<evidence type="ECO:0000259" key="8">
    <source>
        <dbReference type="PROSITE" id="PS50928"/>
    </source>
</evidence>
<evidence type="ECO:0000256" key="3">
    <source>
        <dbReference type="ARBA" id="ARBA00022475"/>
    </source>
</evidence>
<feature type="domain" description="ABC transmembrane type-1" evidence="8">
    <location>
        <begin position="70"/>
        <end position="260"/>
    </location>
</feature>
<dbReference type="AlphaFoldDB" id="A0A9X3TUP9"/>
<dbReference type="PANTHER" id="PTHR43744">
    <property type="entry name" value="ABC TRANSPORTER PERMEASE PROTEIN MG189-RELATED-RELATED"/>
    <property type="match status" value="1"/>
</dbReference>
<dbReference type="PANTHER" id="PTHR43744:SF12">
    <property type="entry name" value="ABC TRANSPORTER PERMEASE PROTEIN MG189-RELATED"/>
    <property type="match status" value="1"/>
</dbReference>
<evidence type="ECO:0000313" key="9">
    <source>
        <dbReference type="EMBL" id="MDA5110745.1"/>
    </source>
</evidence>
<organism evidence="9 10">
    <name type="scientific">Brevibacillus thermoruber</name>
    <dbReference type="NCBI Taxonomy" id="33942"/>
    <lineage>
        <taxon>Bacteria</taxon>
        <taxon>Bacillati</taxon>
        <taxon>Bacillota</taxon>
        <taxon>Bacilli</taxon>
        <taxon>Bacillales</taxon>
        <taxon>Paenibacillaceae</taxon>
        <taxon>Brevibacillus</taxon>
    </lineage>
</organism>
<name>A0A9X3TUP9_9BACL</name>
<keyword evidence="4 7" id="KW-0812">Transmembrane</keyword>
<evidence type="ECO:0000256" key="4">
    <source>
        <dbReference type="ARBA" id="ARBA00022692"/>
    </source>
</evidence>
<dbReference type="EMBL" id="JAPYYP010000041">
    <property type="protein sequence ID" value="MDA5110745.1"/>
    <property type="molecule type" value="Genomic_DNA"/>
</dbReference>
<accession>A0A9X3TUP9</accession>
<evidence type="ECO:0000256" key="1">
    <source>
        <dbReference type="ARBA" id="ARBA00004651"/>
    </source>
</evidence>
<evidence type="ECO:0000256" key="7">
    <source>
        <dbReference type="RuleBase" id="RU363032"/>
    </source>
</evidence>
<proteinExistence type="inferred from homology"/>
<feature type="transmembrane region" description="Helical" evidence="7">
    <location>
        <begin position="141"/>
        <end position="160"/>
    </location>
</feature>
<feature type="transmembrane region" description="Helical" evidence="7">
    <location>
        <begin position="106"/>
        <end position="129"/>
    </location>
</feature>
<dbReference type="GO" id="GO:0055085">
    <property type="term" value="P:transmembrane transport"/>
    <property type="evidence" value="ECO:0007669"/>
    <property type="project" value="InterPro"/>
</dbReference>
<keyword evidence="2 7" id="KW-0813">Transport</keyword>
<keyword evidence="3" id="KW-1003">Cell membrane</keyword>
<protein>
    <submittedName>
        <fullName evidence="9">Carbohydrate ABC transporter permease</fullName>
    </submittedName>
</protein>
<evidence type="ECO:0000256" key="6">
    <source>
        <dbReference type="ARBA" id="ARBA00023136"/>
    </source>
</evidence>
<feature type="transmembrane region" description="Helical" evidence="7">
    <location>
        <begin position="241"/>
        <end position="260"/>
    </location>
</feature>
<keyword evidence="10" id="KW-1185">Reference proteome</keyword>
<dbReference type="CDD" id="cd06261">
    <property type="entry name" value="TM_PBP2"/>
    <property type="match status" value="1"/>
</dbReference>
<evidence type="ECO:0000256" key="2">
    <source>
        <dbReference type="ARBA" id="ARBA00022448"/>
    </source>
</evidence>
<feature type="transmembrane region" description="Helical" evidence="7">
    <location>
        <begin position="12"/>
        <end position="31"/>
    </location>
</feature>
<dbReference type="InterPro" id="IPR035906">
    <property type="entry name" value="MetI-like_sf"/>
</dbReference>